<feature type="domain" description="G" evidence="1">
    <location>
        <begin position="40"/>
        <end position="127"/>
    </location>
</feature>
<dbReference type="InterPro" id="IPR027417">
    <property type="entry name" value="P-loop_NTPase"/>
</dbReference>
<evidence type="ECO:0000313" key="3">
    <source>
        <dbReference type="Proteomes" id="UP000234275"/>
    </source>
</evidence>
<dbReference type="AlphaFoldDB" id="A0A2I2FZF5"/>
<name>A0A2I2FZF5_9EURO</name>
<dbReference type="Proteomes" id="UP000234275">
    <property type="component" value="Unassembled WGS sequence"/>
</dbReference>
<dbReference type="GO" id="GO:0005525">
    <property type="term" value="F:GTP binding"/>
    <property type="evidence" value="ECO:0007669"/>
    <property type="project" value="InterPro"/>
</dbReference>
<keyword evidence="3" id="KW-1185">Reference proteome</keyword>
<comment type="caution">
    <text evidence="2">The sequence shown here is derived from an EMBL/GenBank/DDBJ whole genome shotgun (WGS) entry which is preliminary data.</text>
</comment>
<protein>
    <recommendedName>
        <fullName evidence="1">G domain-containing protein</fullName>
    </recommendedName>
</protein>
<dbReference type="Pfam" id="PF01926">
    <property type="entry name" value="MMR_HSR1"/>
    <property type="match status" value="1"/>
</dbReference>
<organism evidence="2 3">
    <name type="scientific">Aspergillus steynii IBT 23096</name>
    <dbReference type="NCBI Taxonomy" id="1392250"/>
    <lineage>
        <taxon>Eukaryota</taxon>
        <taxon>Fungi</taxon>
        <taxon>Dikarya</taxon>
        <taxon>Ascomycota</taxon>
        <taxon>Pezizomycotina</taxon>
        <taxon>Eurotiomycetes</taxon>
        <taxon>Eurotiomycetidae</taxon>
        <taxon>Eurotiales</taxon>
        <taxon>Aspergillaceae</taxon>
        <taxon>Aspergillus</taxon>
        <taxon>Aspergillus subgen. Circumdati</taxon>
    </lineage>
</organism>
<evidence type="ECO:0000259" key="1">
    <source>
        <dbReference type="Pfam" id="PF01926"/>
    </source>
</evidence>
<accession>A0A2I2FZF5</accession>
<dbReference type="GeneID" id="36560160"/>
<dbReference type="OrthoDB" id="8954335at2759"/>
<reference evidence="2 3" key="1">
    <citation type="submission" date="2016-12" db="EMBL/GenBank/DDBJ databases">
        <title>The genomes of Aspergillus section Nigri reveals drivers in fungal speciation.</title>
        <authorList>
            <consortium name="DOE Joint Genome Institute"/>
            <person name="Vesth T.C."/>
            <person name="Nybo J."/>
            <person name="Theobald S."/>
            <person name="Brandl J."/>
            <person name="Frisvad J.C."/>
            <person name="Nielsen K.F."/>
            <person name="Lyhne E.K."/>
            <person name="Kogle M.E."/>
            <person name="Kuo A."/>
            <person name="Riley R."/>
            <person name="Clum A."/>
            <person name="Nolan M."/>
            <person name="Lipzen A."/>
            <person name="Salamov A."/>
            <person name="Henrissat B."/>
            <person name="Wiebenga A."/>
            <person name="De Vries R.P."/>
            <person name="Grigoriev I.V."/>
            <person name="Mortensen U.H."/>
            <person name="Andersen M.R."/>
            <person name="Baker S.E."/>
        </authorList>
    </citation>
    <scope>NUCLEOTIDE SEQUENCE [LARGE SCALE GENOMIC DNA]</scope>
    <source>
        <strain evidence="2 3">IBT 23096</strain>
    </source>
</reference>
<dbReference type="InterPro" id="IPR006073">
    <property type="entry name" value="GTP-bd"/>
</dbReference>
<sequence>MASNANGSDGMPLEAETRIDNDHAISLLESGALKGKVIVILIIGSTGAGKTNVINLLTDRSIPVGITLEPGIEISRAILETINNQMFLFIDTPGFGHPKMSNDKDIRADRESPGMSDSFDFLVSLLEEIPPVVSFITTKWDTVAAKEVHKLVTREEELKKYWRKRFEVRVWEFPVRDEAVLRCEASCLDDLEYREPKRQELLDRIFRRYFQAKLVALEMPFWEWTKLDKAAYIGTLPLKAVAIVLGEVLKGIGRAEVRFTFSVG</sequence>
<dbReference type="VEuPathDB" id="FungiDB:P170DRAFT_467184"/>
<dbReference type="RefSeq" id="XP_024701315.1">
    <property type="nucleotide sequence ID" value="XM_024852462.1"/>
</dbReference>
<dbReference type="Gene3D" id="3.40.50.300">
    <property type="entry name" value="P-loop containing nucleotide triphosphate hydrolases"/>
    <property type="match status" value="1"/>
</dbReference>
<dbReference type="SUPFAM" id="SSF52540">
    <property type="entry name" value="P-loop containing nucleoside triphosphate hydrolases"/>
    <property type="match status" value="1"/>
</dbReference>
<proteinExistence type="predicted"/>
<dbReference type="EMBL" id="MSFO01000007">
    <property type="protein sequence ID" value="PLB46013.1"/>
    <property type="molecule type" value="Genomic_DNA"/>
</dbReference>
<evidence type="ECO:0000313" key="2">
    <source>
        <dbReference type="EMBL" id="PLB46013.1"/>
    </source>
</evidence>
<gene>
    <name evidence="2" type="ORF">P170DRAFT_467184</name>
</gene>